<keyword evidence="3" id="KW-1185">Reference proteome</keyword>
<feature type="signal peptide" evidence="1">
    <location>
        <begin position="1"/>
        <end position="23"/>
    </location>
</feature>
<dbReference type="Proteomes" id="UP001218218">
    <property type="component" value="Unassembled WGS sequence"/>
</dbReference>
<feature type="chain" id="PRO_5042294925" description="Secreted protein" evidence="1">
    <location>
        <begin position="24"/>
        <end position="137"/>
    </location>
</feature>
<sequence>MSMLPRHAVECAVVCGLVHFLYASFLKASGKADPRVCSRHFSAFNYQVVSRGAFASSAQVFPQGPRALETVIATVFSCFKRTSGTQFRPRPSFFCQVCVPRLDAFILSRHYPLLVSRALARSPGAHAIRLQCITLAS</sequence>
<proteinExistence type="predicted"/>
<evidence type="ECO:0008006" key="4">
    <source>
        <dbReference type="Google" id="ProtNLM"/>
    </source>
</evidence>
<organism evidence="2 3">
    <name type="scientific">Mycena albidolilacea</name>
    <dbReference type="NCBI Taxonomy" id="1033008"/>
    <lineage>
        <taxon>Eukaryota</taxon>
        <taxon>Fungi</taxon>
        <taxon>Dikarya</taxon>
        <taxon>Basidiomycota</taxon>
        <taxon>Agaricomycotina</taxon>
        <taxon>Agaricomycetes</taxon>
        <taxon>Agaricomycetidae</taxon>
        <taxon>Agaricales</taxon>
        <taxon>Marasmiineae</taxon>
        <taxon>Mycenaceae</taxon>
        <taxon>Mycena</taxon>
    </lineage>
</organism>
<dbReference type="AlphaFoldDB" id="A0AAD7AVB0"/>
<comment type="caution">
    <text evidence="2">The sequence shown here is derived from an EMBL/GenBank/DDBJ whole genome shotgun (WGS) entry which is preliminary data.</text>
</comment>
<accession>A0AAD7AVB0</accession>
<feature type="non-terminal residue" evidence="2">
    <location>
        <position position="137"/>
    </location>
</feature>
<protein>
    <recommendedName>
        <fullName evidence="4">Secreted protein</fullName>
    </recommendedName>
</protein>
<keyword evidence="1" id="KW-0732">Signal</keyword>
<evidence type="ECO:0000313" key="2">
    <source>
        <dbReference type="EMBL" id="KAJ7368676.1"/>
    </source>
</evidence>
<reference evidence="2" key="1">
    <citation type="submission" date="2023-03" db="EMBL/GenBank/DDBJ databases">
        <title>Massive genome expansion in bonnet fungi (Mycena s.s.) driven by repeated elements and novel gene families across ecological guilds.</title>
        <authorList>
            <consortium name="Lawrence Berkeley National Laboratory"/>
            <person name="Harder C.B."/>
            <person name="Miyauchi S."/>
            <person name="Viragh M."/>
            <person name="Kuo A."/>
            <person name="Thoen E."/>
            <person name="Andreopoulos B."/>
            <person name="Lu D."/>
            <person name="Skrede I."/>
            <person name="Drula E."/>
            <person name="Henrissat B."/>
            <person name="Morin E."/>
            <person name="Kohler A."/>
            <person name="Barry K."/>
            <person name="LaButti K."/>
            <person name="Morin E."/>
            <person name="Salamov A."/>
            <person name="Lipzen A."/>
            <person name="Mereny Z."/>
            <person name="Hegedus B."/>
            <person name="Baldrian P."/>
            <person name="Stursova M."/>
            <person name="Weitz H."/>
            <person name="Taylor A."/>
            <person name="Grigoriev I.V."/>
            <person name="Nagy L.G."/>
            <person name="Martin F."/>
            <person name="Kauserud H."/>
        </authorList>
    </citation>
    <scope>NUCLEOTIDE SEQUENCE</scope>
    <source>
        <strain evidence="2">CBHHK002</strain>
    </source>
</reference>
<dbReference type="EMBL" id="JARIHO010000001">
    <property type="protein sequence ID" value="KAJ7368676.1"/>
    <property type="molecule type" value="Genomic_DNA"/>
</dbReference>
<evidence type="ECO:0000256" key="1">
    <source>
        <dbReference type="SAM" id="SignalP"/>
    </source>
</evidence>
<name>A0AAD7AVB0_9AGAR</name>
<evidence type="ECO:0000313" key="3">
    <source>
        <dbReference type="Proteomes" id="UP001218218"/>
    </source>
</evidence>
<gene>
    <name evidence="2" type="ORF">DFH08DRAFT_831960</name>
</gene>